<evidence type="ECO:0000259" key="4">
    <source>
        <dbReference type="PROSITE" id="PS51071"/>
    </source>
</evidence>
<dbReference type="GO" id="GO:0003677">
    <property type="term" value="F:DNA binding"/>
    <property type="evidence" value="ECO:0007669"/>
    <property type="project" value="UniProtKB-KW"/>
</dbReference>
<dbReference type="InterPro" id="IPR036388">
    <property type="entry name" value="WH-like_DNA-bd_sf"/>
</dbReference>
<dbReference type="Pfam" id="PF01380">
    <property type="entry name" value="SIS"/>
    <property type="match status" value="1"/>
</dbReference>
<dbReference type="SUPFAM" id="SSF53697">
    <property type="entry name" value="SIS domain"/>
    <property type="match status" value="1"/>
</dbReference>
<proteinExistence type="predicted"/>
<accession>A0A174D8A5</accession>
<dbReference type="InterPro" id="IPR035472">
    <property type="entry name" value="RpiR-like_SIS"/>
</dbReference>
<dbReference type="SUPFAM" id="SSF46689">
    <property type="entry name" value="Homeodomain-like"/>
    <property type="match status" value="1"/>
</dbReference>
<dbReference type="GO" id="GO:0003700">
    <property type="term" value="F:DNA-binding transcription factor activity"/>
    <property type="evidence" value="ECO:0007669"/>
    <property type="project" value="InterPro"/>
</dbReference>
<gene>
    <name evidence="5" type="primary">murR_1</name>
    <name evidence="5" type="ORF">ERS852491_01594</name>
</gene>
<dbReference type="Gene3D" id="1.10.10.10">
    <property type="entry name" value="Winged helix-like DNA-binding domain superfamily/Winged helix DNA-binding domain"/>
    <property type="match status" value="1"/>
</dbReference>
<dbReference type="Gene3D" id="3.40.50.10490">
    <property type="entry name" value="Glucose-6-phosphate isomerase like protein, domain 1"/>
    <property type="match status" value="1"/>
</dbReference>
<dbReference type="GO" id="GO:0097367">
    <property type="term" value="F:carbohydrate derivative binding"/>
    <property type="evidence" value="ECO:0007669"/>
    <property type="project" value="InterPro"/>
</dbReference>
<evidence type="ECO:0000256" key="3">
    <source>
        <dbReference type="ARBA" id="ARBA00023163"/>
    </source>
</evidence>
<evidence type="ECO:0000256" key="2">
    <source>
        <dbReference type="ARBA" id="ARBA00023125"/>
    </source>
</evidence>
<organism evidence="5 6">
    <name type="scientific">Faecalicatena contorta</name>
    <dbReference type="NCBI Taxonomy" id="39482"/>
    <lineage>
        <taxon>Bacteria</taxon>
        <taxon>Bacillati</taxon>
        <taxon>Bacillota</taxon>
        <taxon>Clostridia</taxon>
        <taxon>Lachnospirales</taxon>
        <taxon>Lachnospiraceae</taxon>
        <taxon>Faecalicatena</taxon>
    </lineage>
</organism>
<feature type="domain" description="HTH rpiR-type" evidence="4">
    <location>
        <begin position="2"/>
        <end position="78"/>
    </location>
</feature>
<dbReference type="RefSeq" id="WP_050641348.1">
    <property type="nucleotide sequence ID" value="NZ_CABKUE010000009.1"/>
</dbReference>
<dbReference type="PANTHER" id="PTHR30514:SF18">
    <property type="entry name" value="RPIR-FAMILY TRANSCRIPTIONAL REGULATOR"/>
    <property type="match status" value="1"/>
</dbReference>
<dbReference type="AlphaFoldDB" id="A0A174D8A5"/>
<evidence type="ECO:0000313" key="6">
    <source>
        <dbReference type="Proteomes" id="UP000095544"/>
    </source>
</evidence>
<protein>
    <submittedName>
        <fullName evidence="5">MurPQ operon repressor</fullName>
    </submittedName>
</protein>
<dbReference type="InterPro" id="IPR001347">
    <property type="entry name" value="SIS_dom"/>
</dbReference>
<dbReference type="InterPro" id="IPR047640">
    <property type="entry name" value="RpiR-like"/>
</dbReference>
<dbReference type="PANTHER" id="PTHR30514">
    <property type="entry name" value="GLUCOKINASE"/>
    <property type="match status" value="1"/>
</dbReference>
<dbReference type="CDD" id="cd05013">
    <property type="entry name" value="SIS_RpiR"/>
    <property type="match status" value="1"/>
</dbReference>
<dbReference type="InterPro" id="IPR046348">
    <property type="entry name" value="SIS_dom_sf"/>
</dbReference>
<keyword evidence="1" id="KW-0805">Transcription regulation</keyword>
<dbReference type="InterPro" id="IPR000281">
    <property type="entry name" value="HTH_RpiR"/>
</dbReference>
<keyword evidence="2" id="KW-0238">DNA-binding</keyword>
<dbReference type="InterPro" id="IPR009057">
    <property type="entry name" value="Homeodomain-like_sf"/>
</dbReference>
<dbReference type="Proteomes" id="UP000095544">
    <property type="component" value="Unassembled WGS sequence"/>
</dbReference>
<dbReference type="PROSITE" id="PS51071">
    <property type="entry name" value="HTH_RPIR"/>
    <property type="match status" value="1"/>
</dbReference>
<reference evidence="5 6" key="1">
    <citation type="submission" date="2015-09" db="EMBL/GenBank/DDBJ databases">
        <authorList>
            <consortium name="Pathogen Informatics"/>
        </authorList>
    </citation>
    <scope>NUCLEOTIDE SEQUENCE [LARGE SCALE GENOMIC DNA]</scope>
    <source>
        <strain evidence="5 6">2789STDY5834876</strain>
    </source>
</reference>
<keyword evidence="3" id="KW-0804">Transcription</keyword>
<evidence type="ECO:0000313" key="5">
    <source>
        <dbReference type="EMBL" id="CUO21784.1"/>
    </source>
</evidence>
<name>A0A174D8A5_9FIRM</name>
<evidence type="ECO:0000256" key="1">
    <source>
        <dbReference type="ARBA" id="ARBA00023015"/>
    </source>
</evidence>
<dbReference type="STRING" id="39482.ERS852491_01594"/>
<dbReference type="EMBL" id="CYZU01000011">
    <property type="protein sequence ID" value="CUO21784.1"/>
    <property type="molecule type" value="Genomic_DNA"/>
</dbReference>
<dbReference type="Pfam" id="PF01418">
    <property type="entry name" value="HTH_6"/>
    <property type="match status" value="1"/>
</dbReference>
<sequence length="281" mass="31438">MSNFLQALNNNYNDFTRSQKVIADYLSNNLNSIAFCTLEELADRIGVSTTTVIRFSRALGYTGYSEMQKDIQNGFQTKVSLPERLLLHKDYPSNTLLADSFQNDIHNIQSTLEAQNVEDLQKAIDLISTAPTVYVLGMRSSFSISYYTASRLSEIRENIHLIQSVGMLYPEEIVSAKPGDVCVAYLFPRYSKLSTTVLSWLKNEGVTIILFTSQNYSAVQGYGDVILPCSISSLSYKNSYAAPLSLSNYLIAAIAQKNYAESQRVLERTESILNQGFYLGL</sequence>
<dbReference type="OrthoDB" id="2930at2"/>
<dbReference type="GO" id="GO:1901135">
    <property type="term" value="P:carbohydrate derivative metabolic process"/>
    <property type="evidence" value="ECO:0007669"/>
    <property type="project" value="InterPro"/>
</dbReference>